<keyword evidence="7" id="KW-1185">Reference proteome</keyword>
<gene>
    <name evidence="6" type="ORF">CDCA_CDCA16G4216</name>
</gene>
<dbReference type="InterPro" id="IPR016163">
    <property type="entry name" value="Ald_DH_C"/>
</dbReference>
<dbReference type="GO" id="GO:0006574">
    <property type="term" value="P:L-valine catabolic process"/>
    <property type="evidence" value="ECO:0007669"/>
    <property type="project" value="TreeGrafter"/>
</dbReference>
<dbReference type="Proteomes" id="UP001301350">
    <property type="component" value="Unassembled WGS sequence"/>
</dbReference>
<dbReference type="GO" id="GO:0006210">
    <property type="term" value="P:thymine catabolic process"/>
    <property type="evidence" value="ECO:0007669"/>
    <property type="project" value="TreeGrafter"/>
</dbReference>
<feature type="domain" description="Aldehyde dehydrogenase" evidence="5">
    <location>
        <begin position="65"/>
        <end position="541"/>
    </location>
</feature>
<evidence type="ECO:0000313" key="7">
    <source>
        <dbReference type="Proteomes" id="UP001301350"/>
    </source>
</evidence>
<dbReference type="InterPro" id="IPR016161">
    <property type="entry name" value="Ald_DH/histidinol_DH"/>
</dbReference>
<dbReference type="PANTHER" id="PTHR43866:SF3">
    <property type="entry name" value="METHYLMALONATE-SEMIALDEHYDE DEHYDROGENASE [ACYLATING], MITOCHONDRIAL"/>
    <property type="match status" value="1"/>
</dbReference>
<dbReference type="InterPro" id="IPR016162">
    <property type="entry name" value="Ald_DH_N"/>
</dbReference>
<dbReference type="Pfam" id="PF00171">
    <property type="entry name" value="Aldedh"/>
    <property type="match status" value="1"/>
</dbReference>
<reference evidence="6 7" key="1">
    <citation type="submission" date="2022-07" db="EMBL/GenBank/DDBJ databases">
        <title>Genome-wide signatures of adaptation to extreme environments.</title>
        <authorList>
            <person name="Cho C.H."/>
            <person name="Yoon H.S."/>
        </authorList>
    </citation>
    <scope>NUCLEOTIDE SEQUENCE [LARGE SCALE GENOMIC DNA]</scope>
    <source>
        <strain evidence="6 7">DBV 063 E5</strain>
    </source>
</reference>
<evidence type="ECO:0000256" key="2">
    <source>
        <dbReference type="ARBA" id="ARBA00013048"/>
    </source>
</evidence>
<keyword evidence="3" id="KW-0560">Oxidoreductase</keyword>
<dbReference type="InterPro" id="IPR016160">
    <property type="entry name" value="Ald_DH_CS_CYS"/>
</dbReference>
<dbReference type="PROSITE" id="PS00070">
    <property type="entry name" value="ALDEHYDE_DEHYDR_CYS"/>
    <property type="match status" value="1"/>
</dbReference>
<name>A0AAV9J1E9_CYACA</name>
<dbReference type="Gene3D" id="3.40.309.10">
    <property type="entry name" value="Aldehyde Dehydrogenase, Chain A, domain 2"/>
    <property type="match status" value="1"/>
</dbReference>
<evidence type="ECO:0000259" key="5">
    <source>
        <dbReference type="Pfam" id="PF00171"/>
    </source>
</evidence>
<accession>A0AAV9J1E9</accession>
<dbReference type="AlphaFoldDB" id="A0AAV9J1E9"/>
<evidence type="ECO:0000256" key="4">
    <source>
        <dbReference type="ARBA" id="ARBA00023027"/>
    </source>
</evidence>
<dbReference type="EC" id="1.2.1.27" evidence="2"/>
<proteinExistence type="inferred from homology"/>
<dbReference type="PANTHER" id="PTHR43866">
    <property type="entry name" value="MALONATE-SEMIALDEHYDE DEHYDROGENASE"/>
    <property type="match status" value="1"/>
</dbReference>
<organism evidence="6 7">
    <name type="scientific">Cyanidium caldarium</name>
    <name type="common">Red alga</name>
    <dbReference type="NCBI Taxonomy" id="2771"/>
    <lineage>
        <taxon>Eukaryota</taxon>
        <taxon>Rhodophyta</taxon>
        <taxon>Bangiophyceae</taxon>
        <taxon>Cyanidiales</taxon>
        <taxon>Cyanidiaceae</taxon>
        <taxon>Cyanidium</taxon>
    </lineage>
</organism>
<comment type="caution">
    <text evidence="6">The sequence shown here is derived from an EMBL/GenBank/DDBJ whole genome shotgun (WGS) entry which is preliminary data.</text>
</comment>
<dbReference type="GO" id="GO:0004491">
    <property type="term" value="F:methylmalonate-semialdehyde dehydrogenase (acylating, NAD) activity"/>
    <property type="evidence" value="ECO:0007669"/>
    <property type="project" value="UniProtKB-EC"/>
</dbReference>
<dbReference type="EMBL" id="JANCYW010000016">
    <property type="protein sequence ID" value="KAK4538191.1"/>
    <property type="molecule type" value="Genomic_DNA"/>
</dbReference>
<comment type="similarity">
    <text evidence="1">Belongs to the aldehyde dehydrogenase family.</text>
</comment>
<evidence type="ECO:0000256" key="3">
    <source>
        <dbReference type="ARBA" id="ARBA00023002"/>
    </source>
</evidence>
<dbReference type="Gene3D" id="3.40.605.10">
    <property type="entry name" value="Aldehyde Dehydrogenase, Chain A, domain 1"/>
    <property type="match status" value="1"/>
</dbReference>
<protein>
    <recommendedName>
        <fullName evidence="2">methylmalonate-semialdehyde dehydrogenase (CoA acylating)</fullName>
        <ecNumber evidence="2">1.2.1.27</ecNumber>
    </recommendedName>
</protein>
<dbReference type="InterPro" id="IPR015590">
    <property type="entry name" value="Aldehyde_DH_dom"/>
</dbReference>
<dbReference type="NCBIfam" id="TIGR01722">
    <property type="entry name" value="MMSDH"/>
    <property type="match status" value="1"/>
</dbReference>
<dbReference type="SUPFAM" id="SSF53720">
    <property type="entry name" value="ALDH-like"/>
    <property type="match status" value="1"/>
</dbReference>
<sequence length="576" mass="61195">MQRVKSVGLCWWSKLGRGGSRHVGTSPSVGRELLSRTPRRFHSSTPPWVPNYIDGRTVPSRSTREASAVWNPCTGAVLRRTPESELDEVRAAAAAASAALPSWAETPITQRARILFELRERVNGRVDALAACVSEELGKTRPDARGDVMRGLEVLEYATSVVSHLQGNLTMGIARDGLDIAQVREPLGVCVGLAPFNFPAMLPLWMFPMALACGNTFVLKPSQRVPGASMLLAELATEAGVPPGVLNVVHGGQAASEALLDDPAVAAVSFVGSTAAGRAVYQRATRRGIRAQCNLGAKNHACILPDVPQPTAVAEQLVGAAFGASGQRCMAISAVVLVGDGAFRSRMMQYLRDAAQRLRVGPPEDDRADLGPLASPAAKQRVLRLIERAQQAGARLVLDGRATQAPTVAAAADNDDDVAAKYAGGFWLGPTLLDNVRPDMEIYLEEVFGPVLVCLQAESLDEAIALVNGNAYGNGCAVYTSSGACAHEFVRRVQVGQVGVNMPIPVPLPAYGFTGSKASMMGDLHFYGRAGFEFFSRPKTIMSRWSLKSDTAARQAQLLQAPATAMPSFSASDKAV</sequence>
<keyword evidence="4" id="KW-0520">NAD</keyword>
<dbReference type="InterPro" id="IPR010061">
    <property type="entry name" value="MeMal-semiAld_DH"/>
</dbReference>
<evidence type="ECO:0000313" key="6">
    <source>
        <dbReference type="EMBL" id="KAK4538191.1"/>
    </source>
</evidence>
<dbReference type="FunFam" id="3.40.309.10:FF:000002">
    <property type="entry name" value="Methylmalonate-semialdehyde dehydrogenase (Acylating)"/>
    <property type="match status" value="1"/>
</dbReference>
<dbReference type="CDD" id="cd07085">
    <property type="entry name" value="ALDH_F6_MMSDH"/>
    <property type="match status" value="1"/>
</dbReference>
<evidence type="ECO:0000256" key="1">
    <source>
        <dbReference type="ARBA" id="ARBA00009986"/>
    </source>
</evidence>